<dbReference type="Pfam" id="PF04564">
    <property type="entry name" value="U-box"/>
    <property type="match status" value="1"/>
</dbReference>
<proteinExistence type="predicted"/>
<dbReference type="EC" id="2.3.2.27" evidence="3"/>
<reference evidence="5 6" key="1">
    <citation type="submission" date="2024-09" db="EMBL/GenBank/DDBJ databases">
        <title>Chromosome-scale assembly of Riccia sorocarpa.</title>
        <authorList>
            <person name="Paukszto L."/>
        </authorList>
    </citation>
    <scope>NUCLEOTIDE SEQUENCE [LARGE SCALE GENOMIC DNA]</scope>
    <source>
        <strain evidence="5">LP-2024</strain>
        <tissue evidence="5">Aerial parts of the thallus</tissue>
    </source>
</reference>
<dbReference type="SMART" id="SM00504">
    <property type="entry name" value="Ubox"/>
    <property type="match status" value="1"/>
</dbReference>
<keyword evidence="6" id="KW-1185">Reference proteome</keyword>
<comment type="catalytic activity">
    <reaction evidence="1">
        <text>S-ubiquitinyl-[E2 ubiquitin-conjugating enzyme]-L-cysteine + [acceptor protein]-L-lysine = [E2 ubiquitin-conjugating enzyme]-L-cysteine + N(6)-ubiquitinyl-[acceptor protein]-L-lysine.</text>
        <dbReference type="EC" id="2.3.2.27"/>
    </reaction>
</comment>
<dbReference type="InterPro" id="IPR003613">
    <property type="entry name" value="Ubox_domain"/>
</dbReference>
<name>A0ABD3GAX3_9MARC</name>
<dbReference type="InterPro" id="IPR052608">
    <property type="entry name" value="U-box_domain_protein"/>
</dbReference>
<feature type="domain" description="U-box" evidence="4">
    <location>
        <begin position="246"/>
        <end position="321"/>
    </location>
</feature>
<dbReference type="InterPro" id="IPR011989">
    <property type="entry name" value="ARM-like"/>
</dbReference>
<dbReference type="AlphaFoldDB" id="A0ABD3GAX3"/>
<dbReference type="PANTHER" id="PTHR45958:SF18">
    <property type="entry name" value="U-BOX DOMAIN-CONTAINING PROTEIN"/>
    <property type="match status" value="1"/>
</dbReference>
<dbReference type="SUPFAM" id="SSF48371">
    <property type="entry name" value="ARM repeat"/>
    <property type="match status" value="1"/>
</dbReference>
<comment type="caution">
    <text evidence="5">The sequence shown here is derived from an EMBL/GenBank/DDBJ whole genome shotgun (WGS) entry which is preliminary data.</text>
</comment>
<evidence type="ECO:0000313" key="6">
    <source>
        <dbReference type="Proteomes" id="UP001633002"/>
    </source>
</evidence>
<dbReference type="Gene3D" id="1.25.10.10">
    <property type="entry name" value="Leucine-rich Repeat Variant"/>
    <property type="match status" value="2"/>
</dbReference>
<evidence type="ECO:0000256" key="2">
    <source>
        <dbReference type="ARBA" id="ARBA00004906"/>
    </source>
</evidence>
<dbReference type="CDD" id="cd16655">
    <property type="entry name" value="RING-Ubox_WDSUB1-like"/>
    <property type="match status" value="1"/>
</dbReference>
<sequence length="699" mass="76961">MDTRGLIHSISKMVHDTKQLAKEIPVSKSNFLTLAFYLGEVQTVVDGLIDKDQKQLPLDSLPVQTALTHLEGTLDTVYRFIKACSCRSRIFLLYKVVILLDSIRWIVRDLADGLSRLADALPVNHRESTLAHVGEKLSKASFYMEPGHQQMVEDIQEGLESHHVDEPYATGLLRRISELLLVPTSAATELKLELLNDYENSGLDCNDPDHKDLQSLCDLLNPAAVLEDVRLLGVEDSPLARYGALQIYSSFICPITRQLMRDPVTLVEAGFTYEREAILEWFDRGHRTCPDTGKELESLEVVPNMRLAQAIAEFVEHASRQCLTRAIERMQESEDAAEVEDAVEVMKSLSETNPNNKRLIGSLEGIPGLIRVVKQKRGETPEVVEKAMKLMLGIASLGDEYRKNTQAAEDPTLAISSPCKGVSLDIRAEMARAVIELQSNDNGYVLLIKAGVISPLLDLLQNGTEKTRNASQLQEPCTHCQPRKATALISATPVQFLLVKFIPASDDDLRLAIMGALANLATDHQAVTEMDQEGAVSRLLGMPQLVDAPVHDFALKILQCILAGMSEVGGANLELGSVLKPVPTLVTVPWTGGHSGSVFVMNTAAAALSNLVEPGNPGVVQKQLLMRRRTEEFSAPGQTTPQRRLSASEVLFCRRAWPPVTEHAEAYEERDTEPGQEIRLPGRGEALRSAVRCMRGSAR</sequence>
<evidence type="ECO:0000313" key="5">
    <source>
        <dbReference type="EMBL" id="KAL3676103.1"/>
    </source>
</evidence>
<gene>
    <name evidence="5" type="ORF">R1sor_026051</name>
</gene>
<dbReference type="EMBL" id="JBJQOH010000008">
    <property type="protein sequence ID" value="KAL3676103.1"/>
    <property type="molecule type" value="Genomic_DNA"/>
</dbReference>
<dbReference type="Gene3D" id="3.30.40.10">
    <property type="entry name" value="Zinc/RING finger domain, C3HC4 (zinc finger)"/>
    <property type="match status" value="1"/>
</dbReference>
<dbReference type="PROSITE" id="PS51698">
    <property type="entry name" value="U_BOX"/>
    <property type="match status" value="1"/>
</dbReference>
<dbReference type="PANTHER" id="PTHR45958">
    <property type="entry name" value="RING-TYPE E3 UBIQUITIN TRANSFERASE"/>
    <property type="match status" value="1"/>
</dbReference>
<accession>A0ABD3GAX3</accession>
<dbReference type="InterPro" id="IPR013083">
    <property type="entry name" value="Znf_RING/FYVE/PHD"/>
</dbReference>
<dbReference type="InterPro" id="IPR016024">
    <property type="entry name" value="ARM-type_fold"/>
</dbReference>
<evidence type="ECO:0000256" key="1">
    <source>
        <dbReference type="ARBA" id="ARBA00000900"/>
    </source>
</evidence>
<organism evidence="5 6">
    <name type="scientific">Riccia sorocarpa</name>
    <dbReference type="NCBI Taxonomy" id="122646"/>
    <lineage>
        <taxon>Eukaryota</taxon>
        <taxon>Viridiplantae</taxon>
        <taxon>Streptophyta</taxon>
        <taxon>Embryophyta</taxon>
        <taxon>Marchantiophyta</taxon>
        <taxon>Marchantiopsida</taxon>
        <taxon>Marchantiidae</taxon>
        <taxon>Marchantiales</taxon>
        <taxon>Ricciaceae</taxon>
        <taxon>Riccia</taxon>
    </lineage>
</organism>
<evidence type="ECO:0000256" key="3">
    <source>
        <dbReference type="ARBA" id="ARBA00012483"/>
    </source>
</evidence>
<dbReference type="GO" id="GO:0061630">
    <property type="term" value="F:ubiquitin protein ligase activity"/>
    <property type="evidence" value="ECO:0007669"/>
    <property type="project" value="UniProtKB-EC"/>
</dbReference>
<evidence type="ECO:0000259" key="4">
    <source>
        <dbReference type="PROSITE" id="PS51698"/>
    </source>
</evidence>
<comment type="pathway">
    <text evidence="2">Protein modification; protein ubiquitination.</text>
</comment>
<protein>
    <recommendedName>
        <fullName evidence="3">RING-type E3 ubiquitin transferase</fullName>
        <ecNumber evidence="3">2.3.2.27</ecNumber>
    </recommendedName>
</protein>
<dbReference type="Proteomes" id="UP001633002">
    <property type="component" value="Unassembled WGS sequence"/>
</dbReference>
<dbReference type="SUPFAM" id="SSF57850">
    <property type="entry name" value="RING/U-box"/>
    <property type="match status" value="1"/>
</dbReference>